<keyword evidence="1" id="KW-1133">Transmembrane helix</keyword>
<proteinExistence type="predicted"/>
<evidence type="ECO:0000313" key="3">
    <source>
        <dbReference type="Proteomes" id="UP000031166"/>
    </source>
</evidence>
<organism evidence="2 3">
    <name type="scientific">Brevundimonas nasdae</name>
    <dbReference type="NCBI Taxonomy" id="172043"/>
    <lineage>
        <taxon>Bacteria</taxon>
        <taxon>Pseudomonadati</taxon>
        <taxon>Pseudomonadota</taxon>
        <taxon>Alphaproteobacteria</taxon>
        <taxon>Caulobacterales</taxon>
        <taxon>Caulobacteraceae</taxon>
        <taxon>Brevundimonas</taxon>
    </lineage>
</organism>
<dbReference type="RefSeq" id="WP_039245239.1">
    <property type="nucleotide sequence ID" value="NZ_JWSY01000009.1"/>
</dbReference>
<gene>
    <name evidence="2" type="ORF">RM53_06135</name>
</gene>
<accession>A0A0B4DX24</accession>
<evidence type="ECO:0000256" key="1">
    <source>
        <dbReference type="SAM" id="Phobius"/>
    </source>
</evidence>
<sequence length="138" mass="14154">MSADEFDPMIERLFAQAPSLPDETLFLATVKARMETRSRWRALTLTAAGLIGGVLAVREGVNINFTADGDTTLAQGLRAAAATAQGAAQSGLDGLGLQGLGVGSLDLMNGSGMMTFWIVAGALVALMAAGVAKLSQDV</sequence>
<dbReference type="AlphaFoldDB" id="A0A0B4DX24"/>
<feature type="transmembrane region" description="Helical" evidence="1">
    <location>
        <begin position="114"/>
        <end position="132"/>
    </location>
</feature>
<feature type="transmembrane region" description="Helical" evidence="1">
    <location>
        <begin position="40"/>
        <end position="57"/>
    </location>
</feature>
<evidence type="ECO:0000313" key="2">
    <source>
        <dbReference type="EMBL" id="KIC58793.1"/>
    </source>
</evidence>
<keyword evidence="1" id="KW-0472">Membrane</keyword>
<comment type="caution">
    <text evidence="2">The sequence shown here is derived from an EMBL/GenBank/DDBJ whole genome shotgun (WGS) entry which is preliminary data.</text>
</comment>
<protein>
    <submittedName>
        <fullName evidence="2">Uncharacterized protein</fullName>
    </submittedName>
</protein>
<dbReference type="STRING" id="172043.RM53_06135"/>
<name>A0A0B4DX24_9CAUL</name>
<dbReference type="EMBL" id="JWSY01000009">
    <property type="protein sequence ID" value="KIC58793.1"/>
    <property type="molecule type" value="Genomic_DNA"/>
</dbReference>
<reference evidence="2 3" key="1">
    <citation type="submission" date="2014-12" db="EMBL/GenBank/DDBJ databases">
        <title>Genome sequencing of Brevundimonas nasdae TPW30.</title>
        <authorList>
            <person name="Tan P.W."/>
            <person name="Chan K.-G."/>
        </authorList>
    </citation>
    <scope>NUCLEOTIDE SEQUENCE [LARGE SCALE GENOMIC DNA]</scope>
    <source>
        <strain evidence="2 3">TPW30</strain>
    </source>
</reference>
<dbReference type="Proteomes" id="UP000031166">
    <property type="component" value="Unassembled WGS sequence"/>
</dbReference>
<keyword evidence="1" id="KW-0812">Transmembrane</keyword>